<accession>A0ABV0T3V5</accession>
<keyword evidence="2" id="KW-1185">Reference proteome</keyword>
<evidence type="ECO:0000313" key="1">
    <source>
        <dbReference type="EMBL" id="MEQ2226962.1"/>
    </source>
</evidence>
<name>A0ABV0T3V5_9TELE</name>
<proteinExistence type="predicted"/>
<organism evidence="1 2">
    <name type="scientific">Ilyodon furcidens</name>
    <name type="common">goldbreast splitfin</name>
    <dbReference type="NCBI Taxonomy" id="33524"/>
    <lineage>
        <taxon>Eukaryota</taxon>
        <taxon>Metazoa</taxon>
        <taxon>Chordata</taxon>
        <taxon>Craniata</taxon>
        <taxon>Vertebrata</taxon>
        <taxon>Euteleostomi</taxon>
        <taxon>Actinopterygii</taxon>
        <taxon>Neopterygii</taxon>
        <taxon>Teleostei</taxon>
        <taxon>Neoteleostei</taxon>
        <taxon>Acanthomorphata</taxon>
        <taxon>Ovalentaria</taxon>
        <taxon>Atherinomorphae</taxon>
        <taxon>Cyprinodontiformes</taxon>
        <taxon>Goodeidae</taxon>
        <taxon>Ilyodon</taxon>
    </lineage>
</organism>
<evidence type="ECO:0000313" key="2">
    <source>
        <dbReference type="Proteomes" id="UP001482620"/>
    </source>
</evidence>
<comment type="caution">
    <text evidence="1">The sequence shown here is derived from an EMBL/GenBank/DDBJ whole genome shotgun (WGS) entry which is preliminary data.</text>
</comment>
<sequence length="104" mass="11390">MFIGCFWLALNQKSISLPKQTNDSSLEIYLIQSYTVHISSFSAQWSLVSSSVQVLMMVHLSRLVSCLDVNLISSSSSLSSSSSSSYKLILSVCTLPSVFRSTLS</sequence>
<dbReference type="EMBL" id="JAHRIQ010016979">
    <property type="protein sequence ID" value="MEQ2226962.1"/>
    <property type="molecule type" value="Genomic_DNA"/>
</dbReference>
<gene>
    <name evidence="1" type="ORF">ILYODFUR_032729</name>
</gene>
<protein>
    <submittedName>
        <fullName evidence="1">Uncharacterized protein</fullName>
    </submittedName>
</protein>
<reference evidence="1 2" key="1">
    <citation type="submission" date="2021-06" db="EMBL/GenBank/DDBJ databases">
        <authorList>
            <person name="Palmer J.M."/>
        </authorList>
    </citation>
    <scope>NUCLEOTIDE SEQUENCE [LARGE SCALE GENOMIC DNA]</scope>
    <source>
        <strain evidence="2">if_2019</strain>
        <tissue evidence="1">Muscle</tissue>
    </source>
</reference>
<dbReference type="Proteomes" id="UP001482620">
    <property type="component" value="Unassembled WGS sequence"/>
</dbReference>